<name>Q01363_NEUCS</name>
<protein>
    <submittedName>
        <fullName evidence="1">Cpc-1</fullName>
    </submittedName>
</protein>
<organism evidence="1">
    <name type="scientific">Neurospora crassa</name>
    <dbReference type="NCBI Taxonomy" id="5141"/>
    <lineage>
        <taxon>Eukaryota</taxon>
        <taxon>Fungi</taxon>
        <taxon>Dikarya</taxon>
        <taxon>Ascomycota</taxon>
        <taxon>Pezizomycotina</taxon>
        <taxon>Sordariomycetes</taxon>
        <taxon>Sordariomycetidae</taxon>
        <taxon>Sordariales</taxon>
        <taxon>Sordariaceae</taxon>
        <taxon>Neurospora</taxon>
    </lineage>
</organism>
<reference evidence="1" key="3">
    <citation type="journal article" date="1991" name="Mol. Cell. Biol.">
        <title>Characterization of Neurospora CPC1, a bZIP DNA-binding protein that does not require aligned heptad leucines for dimerization.</title>
        <authorList>
            <person name="Paluh J.L."/>
            <person name="Yanofsky C."/>
        </authorList>
    </citation>
    <scope>NUCLEOTIDE SEQUENCE</scope>
</reference>
<proteinExistence type="predicted"/>
<accession>Q01363</accession>
<dbReference type="AlphaFoldDB" id="Q01363"/>
<evidence type="ECO:0000313" key="1">
    <source>
        <dbReference type="EMBL" id="AAA33578.1"/>
    </source>
</evidence>
<sequence>MASLQFTEPAGTLRAITSTTTTATTSGLCLVRSADQTTPST</sequence>
<reference evidence="1" key="1">
    <citation type="journal article" date="1988" name="Proc. Natl. Acad. Sci. U.S.A.">
        <title>The cross-pathway control gene of Neurospora crassa, cpc-1, encodes a protein similar to GCN4 of yeast and the DNA-binding domain of the oncogene v-jun-encoded protein.</title>
        <authorList>
            <person name="Paluh J.L."/>
            <person name="Orbach M.J."/>
            <person name="Legerton T.L."/>
            <person name="Yanofsky C."/>
        </authorList>
    </citation>
    <scope>NUCLEOTIDE SEQUENCE</scope>
</reference>
<dbReference type="PIR" id="C30208">
    <property type="entry name" value="C30208"/>
</dbReference>
<dbReference type="EMBL" id="J03262">
    <property type="protein sequence ID" value="AAA33578.1"/>
    <property type="molecule type" value="Genomic_DNA"/>
</dbReference>
<reference evidence="1" key="2">
    <citation type="journal article" date="1991" name="Mol. Cell. Biol.">
        <title>cpc-1, the general regulatory gene for genes of amino acid biosynthesis in Neurospora crassa, is differentially expressed during the asexual life cycle.</title>
        <authorList>
            <person name="Ebbole D.J."/>
            <person name="Paluh J.L."/>
            <person name="Plamann M."/>
            <person name="Sachs M.S."/>
            <person name="Yanofsky C."/>
        </authorList>
    </citation>
    <scope>NUCLEOTIDE SEQUENCE</scope>
</reference>